<dbReference type="RefSeq" id="WP_144974555.1">
    <property type="nucleotide sequence ID" value="NZ_CP036289.1"/>
</dbReference>
<evidence type="ECO:0000313" key="2">
    <source>
        <dbReference type="EMBL" id="QDU76441.1"/>
    </source>
</evidence>
<feature type="compositionally biased region" description="Polar residues" evidence="1">
    <location>
        <begin position="1"/>
        <end position="19"/>
    </location>
</feature>
<gene>
    <name evidence="2" type="ORF">Pan97_34900</name>
</gene>
<dbReference type="Proteomes" id="UP000318626">
    <property type="component" value="Chromosome"/>
</dbReference>
<evidence type="ECO:0000256" key="1">
    <source>
        <dbReference type="SAM" id="MobiDB-lite"/>
    </source>
</evidence>
<evidence type="ECO:0000313" key="3">
    <source>
        <dbReference type="Proteomes" id="UP000318626"/>
    </source>
</evidence>
<dbReference type="KEGG" id="bvo:Pan97_34900"/>
<protein>
    <submittedName>
        <fullName evidence="2">Uncharacterized protein</fullName>
    </submittedName>
</protein>
<organism evidence="2 3">
    <name type="scientific">Bremerella volcania</name>
    <dbReference type="NCBI Taxonomy" id="2527984"/>
    <lineage>
        <taxon>Bacteria</taxon>
        <taxon>Pseudomonadati</taxon>
        <taxon>Planctomycetota</taxon>
        <taxon>Planctomycetia</taxon>
        <taxon>Pirellulales</taxon>
        <taxon>Pirellulaceae</taxon>
        <taxon>Bremerella</taxon>
    </lineage>
</organism>
<feature type="region of interest" description="Disordered" evidence="1">
    <location>
        <begin position="1"/>
        <end position="26"/>
    </location>
</feature>
<name>A0A518CB42_9BACT</name>
<sequence length="122" mass="13770">MTQTTQPRKTKPDGQTQQPEAEIAPGVVVRYAPRLCDRNEDGTPNRISRGHLHRVKVGGRLDPGEPLRFRFVVDDRDGPIPQITADKVRRAAIDLLRLADFLAGLRPNAYQWKKPAKAKPKR</sequence>
<keyword evidence="3" id="KW-1185">Reference proteome</keyword>
<reference evidence="3" key="1">
    <citation type="submission" date="2019-02" db="EMBL/GenBank/DDBJ databases">
        <title>Deep-cultivation of Planctomycetes and their phenomic and genomic characterization uncovers novel biology.</title>
        <authorList>
            <person name="Wiegand S."/>
            <person name="Jogler M."/>
            <person name="Boedeker C."/>
            <person name="Pinto D."/>
            <person name="Vollmers J."/>
            <person name="Rivas-Marin E."/>
            <person name="Kohn T."/>
            <person name="Peeters S.H."/>
            <person name="Heuer A."/>
            <person name="Rast P."/>
            <person name="Oberbeckmann S."/>
            <person name="Bunk B."/>
            <person name="Jeske O."/>
            <person name="Meyerdierks A."/>
            <person name="Storesund J.E."/>
            <person name="Kallscheuer N."/>
            <person name="Luecker S."/>
            <person name="Lage O.M."/>
            <person name="Pohl T."/>
            <person name="Merkel B.J."/>
            <person name="Hornburger P."/>
            <person name="Mueller R.-W."/>
            <person name="Bruemmer F."/>
            <person name="Labrenz M."/>
            <person name="Spormann A.M."/>
            <person name="Op den Camp H."/>
            <person name="Overmann J."/>
            <person name="Amann R."/>
            <person name="Jetten M.S.M."/>
            <person name="Mascher T."/>
            <person name="Medema M.H."/>
            <person name="Devos D.P."/>
            <person name="Kaster A.-K."/>
            <person name="Ovreas L."/>
            <person name="Rohde M."/>
            <person name="Galperin M.Y."/>
            <person name="Jogler C."/>
        </authorList>
    </citation>
    <scope>NUCLEOTIDE SEQUENCE [LARGE SCALE GENOMIC DNA]</scope>
    <source>
        <strain evidence="3">Pan97</strain>
    </source>
</reference>
<accession>A0A518CB42</accession>
<proteinExistence type="predicted"/>
<dbReference type="EMBL" id="CP036289">
    <property type="protein sequence ID" value="QDU76441.1"/>
    <property type="molecule type" value="Genomic_DNA"/>
</dbReference>
<dbReference type="AlphaFoldDB" id="A0A518CB42"/>